<feature type="transmembrane region" description="Helical" evidence="3">
    <location>
        <begin position="181"/>
        <end position="201"/>
    </location>
</feature>
<evidence type="ECO:0000256" key="1">
    <source>
        <dbReference type="ARBA" id="ARBA00004141"/>
    </source>
</evidence>
<dbReference type="GeneID" id="19307551"/>
<keyword evidence="6" id="KW-1185">Reference proteome</keyword>
<dbReference type="SUPFAM" id="SSF103473">
    <property type="entry name" value="MFS general substrate transporter"/>
    <property type="match status" value="1"/>
</dbReference>
<feature type="transmembrane region" description="Helical" evidence="3">
    <location>
        <begin position="52"/>
        <end position="73"/>
    </location>
</feature>
<reference evidence="5 6" key="1">
    <citation type="journal article" date="2012" name="Science">
        <title>The Paleozoic origin of enzymatic lignin decomposition reconstructed from 31 fungal genomes.</title>
        <authorList>
            <person name="Floudas D."/>
            <person name="Binder M."/>
            <person name="Riley R."/>
            <person name="Barry K."/>
            <person name="Blanchette R.A."/>
            <person name="Henrissat B."/>
            <person name="Martinez A.T."/>
            <person name="Otillar R."/>
            <person name="Spatafora J.W."/>
            <person name="Yadav J.S."/>
            <person name="Aerts A."/>
            <person name="Benoit I."/>
            <person name="Boyd A."/>
            <person name="Carlson A."/>
            <person name="Copeland A."/>
            <person name="Coutinho P.M."/>
            <person name="de Vries R.P."/>
            <person name="Ferreira P."/>
            <person name="Findley K."/>
            <person name="Foster B."/>
            <person name="Gaskell J."/>
            <person name="Glotzer D."/>
            <person name="Gorecki P."/>
            <person name="Heitman J."/>
            <person name="Hesse C."/>
            <person name="Hori C."/>
            <person name="Igarashi K."/>
            <person name="Jurgens J.A."/>
            <person name="Kallen N."/>
            <person name="Kersten P."/>
            <person name="Kohler A."/>
            <person name="Kuees U."/>
            <person name="Kumar T.K.A."/>
            <person name="Kuo A."/>
            <person name="LaButti K."/>
            <person name="Larrondo L.F."/>
            <person name="Lindquist E."/>
            <person name="Ling A."/>
            <person name="Lombard V."/>
            <person name="Lucas S."/>
            <person name="Lundell T."/>
            <person name="Martin R."/>
            <person name="McLaughlin D.J."/>
            <person name="Morgenstern I."/>
            <person name="Morin E."/>
            <person name="Murat C."/>
            <person name="Nagy L.G."/>
            <person name="Nolan M."/>
            <person name="Ohm R.A."/>
            <person name="Patyshakuliyeva A."/>
            <person name="Rokas A."/>
            <person name="Ruiz-Duenas F.J."/>
            <person name="Sabat G."/>
            <person name="Salamov A."/>
            <person name="Samejima M."/>
            <person name="Schmutz J."/>
            <person name="Slot J.C."/>
            <person name="St John F."/>
            <person name="Stenlid J."/>
            <person name="Sun H."/>
            <person name="Sun S."/>
            <person name="Syed K."/>
            <person name="Tsang A."/>
            <person name="Wiebenga A."/>
            <person name="Young D."/>
            <person name="Pisabarro A."/>
            <person name="Eastwood D.C."/>
            <person name="Martin F."/>
            <person name="Cullen D."/>
            <person name="Grigoriev I.V."/>
            <person name="Hibbett D.S."/>
        </authorList>
    </citation>
    <scope>NUCLEOTIDE SEQUENCE [LARGE SCALE GENOMIC DNA]</scope>
    <source>
        <strain evidence="5 6">ATCC 11539</strain>
    </source>
</reference>
<dbReference type="PROSITE" id="PS50850">
    <property type="entry name" value="MFS"/>
    <property type="match status" value="1"/>
</dbReference>
<keyword evidence="3" id="KW-1133">Transmembrane helix</keyword>
<keyword evidence="3" id="KW-0812">Transmembrane</keyword>
<feature type="transmembrane region" description="Helical" evidence="3">
    <location>
        <begin position="213"/>
        <end position="233"/>
    </location>
</feature>
<feature type="transmembrane region" description="Helical" evidence="3">
    <location>
        <begin position="384"/>
        <end position="405"/>
    </location>
</feature>
<dbReference type="OMA" id="ISCVTIR"/>
<feature type="domain" description="Major facilitator superfamily (MFS) profile" evidence="4">
    <location>
        <begin position="51"/>
        <end position="447"/>
    </location>
</feature>
<feature type="transmembrane region" description="Helical" evidence="3">
    <location>
        <begin position="259"/>
        <end position="280"/>
    </location>
</feature>
<organism evidence="5 6">
    <name type="scientific">Gloeophyllum trabeum (strain ATCC 11539 / FP-39264 / Madison 617)</name>
    <name type="common">Brown rot fungus</name>
    <dbReference type="NCBI Taxonomy" id="670483"/>
    <lineage>
        <taxon>Eukaryota</taxon>
        <taxon>Fungi</taxon>
        <taxon>Dikarya</taxon>
        <taxon>Basidiomycota</taxon>
        <taxon>Agaricomycotina</taxon>
        <taxon>Agaricomycetes</taxon>
        <taxon>Gloeophyllales</taxon>
        <taxon>Gloeophyllaceae</taxon>
        <taxon>Gloeophyllum</taxon>
    </lineage>
</organism>
<evidence type="ECO:0000313" key="6">
    <source>
        <dbReference type="Proteomes" id="UP000030669"/>
    </source>
</evidence>
<comment type="subcellular location">
    <subcellularLocation>
        <location evidence="1">Membrane</location>
        <topology evidence="1">Multi-pass membrane protein</topology>
    </subcellularLocation>
</comment>
<feature type="transmembrane region" description="Helical" evidence="3">
    <location>
        <begin position="292"/>
        <end position="312"/>
    </location>
</feature>
<protein>
    <submittedName>
        <fullName evidence="5">MFS general substrate transporter</fullName>
    </submittedName>
</protein>
<sequence>MKVSTDSTLEGSIRTAVADVGDAEKGKAGLPTGPVANDQALVTDYPDGGLRAWSVVLGSYLAFFSTFGLINSYGVFQDYYETTLLRDSSPSVISLIGALQLFLLYGLGPVLGRVFDVHGLRVLMPLGSVITVFAMMMVSLGQENQTYQFFLSQGILFGIGVALVFTPGLAVIGHWFRRKRAFAIGIVASGSSLGGVIYPIMLQELIPRVGFGWAVRIAAFLTMLCLIVACLTLRTRLPLRGRIHLSDVVDLEGFRDPKYTLCGIGAFLIFYALFTPYFYVEIYADFRGTPGSISRYLLAILNAAGIFARVIPGKLADSVGPLNILVPCTFVSGILCLCLWLPAKGEVPIIVFTALYGLFSGAAVSLIPAYIASISPAEKYGARFGSIYMLVAVSTLVGTPTAGAFVTTVDQAHFARLIIFTGVLTIAGGAVLGGSRVLHSRKVMFKI</sequence>
<evidence type="ECO:0000259" key="4">
    <source>
        <dbReference type="PROSITE" id="PS50850"/>
    </source>
</evidence>
<dbReference type="InterPro" id="IPR011701">
    <property type="entry name" value="MFS"/>
</dbReference>
<dbReference type="eggNOG" id="KOG2504">
    <property type="taxonomic scope" value="Eukaryota"/>
</dbReference>
<gene>
    <name evidence="5" type="ORF">GLOTRDRAFT_63452</name>
</gene>
<dbReference type="CDD" id="cd17352">
    <property type="entry name" value="MFS_MCT_SLC16"/>
    <property type="match status" value="1"/>
</dbReference>
<dbReference type="InterPro" id="IPR036259">
    <property type="entry name" value="MFS_trans_sf"/>
</dbReference>
<feature type="transmembrane region" description="Helical" evidence="3">
    <location>
        <begin position="417"/>
        <end position="438"/>
    </location>
</feature>
<dbReference type="InterPro" id="IPR020846">
    <property type="entry name" value="MFS_dom"/>
</dbReference>
<dbReference type="HOGENOM" id="CLU_001265_1_2_1"/>
<dbReference type="GO" id="GO:0016020">
    <property type="term" value="C:membrane"/>
    <property type="evidence" value="ECO:0007669"/>
    <property type="project" value="UniProtKB-SubCell"/>
</dbReference>
<proteinExistence type="inferred from homology"/>
<keyword evidence="3" id="KW-0472">Membrane</keyword>
<dbReference type="KEGG" id="gtr:GLOTRDRAFT_63452"/>
<dbReference type="EMBL" id="KB469305">
    <property type="protein sequence ID" value="EPQ53773.1"/>
    <property type="molecule type" value="Genomic_DNA"/>
</dbReference>
<accession>S7Q2L6</accession>
<dbReference type="Pfam" id="PF07690">
    <property type="entry name" value="MFS_1"/>
    <property type="match status" value="1"/>
</dbReference>
<dbReference type="InterPro" id="IPR050327">
    <property type="entry name" value="Proton-linked_MCT"/>
</dbReference>
<feature type="transmembrane region" description="Helical" evidence="3">
    <location>
        <begin position="93"/>
        <end position="115"/>
    </location>
</feature>
<feature type="transmembrane region" description="Helical" evidence="3">
    <location>
        <begin position="349"/>
        <end position="372"/>
    </location>
</feature>
<evidence type="ECO:0000256" key="3">
    <source>
        <dbReference type="SAM" id="Phobius"/>
    </source>
</evidence>
<feature type="transmembrane region" description="Helical" evidence="3">
    <location>
        <begin position="122"/>
        <end position="141"/>
    </location>
</feature>
<dbReference type="AlphaFoldDB" id="S7Q2L6"/>
<comment type="similarity">
    <text evidence="2">Belongs to the major facilitator superfamily. Monocarboxylate porter (TC 2.A.1.13) family.</text>
</comment>
<dbReference type="Proteomes" id="UP000030669">
    <property type="component" value="Unassembled WGS sequence"/>
</dbReference>
<evidence type="ECO:0000313" key="5">
    <source>
        <dbReference type="EMBL" id="EPQ53773.1"/>
    </source>
</evidence>
<dbReference type="Gene3D" id="1.20.1250.20">
    <property type="entry name" value="MFS general substrate transporter like domains"/>
    <property type="match status" value="2"/>
</dbReference>
<name>S7Q2L6_GLOTA</name>
<dbReference type="GO" id="GO:0022857">
    <property type="term" value="F:transmembrane transporter activity"/>
    <property type="evidence" value="ECO:0007669"/>
    <property type="project" value="InterPro"/>
</dbReference>
<feature type="transmembrane region" description="Helical" evidence="3">
    <location>
        <begin position="324"/>
        <end position="343"/>
    </location>
</feature>
<dbReference type="OrthoDB" id="6509908at2759"/>
<feature type="transmembrane region" description="Helical" evidence="3">
    <location>
        <begin position="147"/>
        <end position="169"/>
    </location>
</feature>
<dbReference type="PANTHER" id="PTHR11360">
    <property type="entry name" value="MONOCARBOXYLATE TRANSPORTER"/>
    <property type="match status" value="1"/>
</dbReference>
<dbReference type="PANTHER" id="PTHR11360:SF177">
    <property type="entry name" value="RIBOFLAVIN TRANSPORTER MCH5"/>
    <property type="match status" value="1"/>
</dbReference>
<dbReference type="RefSeq" id="XP_007868059.1">
    <property type="nucleotide sequence ID" value="XM_007869868.1"/>
</dbReference>
<evidence type="ECO:0000256" key="2">
    <source>
        <dbReference type="ARBA" id="ARBA00006727"/>
    </source>
</evidence>